<dbReference type="OrthoDB" id="5337378at2759"/>
<feature type="region of interest" description="Disordered" evidence="9">
    <location>
        <begin position="275"/>
        <end position="299"/>
    </location>
</feature>
<dbReference type="InterPro" id="IPR008271">
    <property type="entry name" value="Ser/Thr_kinase_AS"/>
</dbReference>
<evidence type="ECO:0000256" key="2">
    <source>
        <dbReference type="ARBA" id="ARBA00022527"/>
    </source>
</evidence>
<keyword evidence="6" id="KW-0067">ATP-binding</keyword>
<dbReference type="Pfam" id="PF00069">
    <property type="entry name" value="Pkinase"/>
    <property type="match status" value="1"/>
</dbReference>
<dbReference type="AlphaFoldDB" id="A0A078BFA2"/>
<proteinExistence type="predicted"/>
<evidence type="ECO:0000256" key="6">
    <source>
        <dbReference type="ARBA" id="ARBA00022840"/>
    </source>
</evidence>
<reference evidence="11 12" key="1">
    <citation type="submission" date="2014-06" db="EMBL/GenBank/DDBJ databases">
        <authorList>
            <person name="Swart Estienne"/>
        </authorList>
    </citation>
    <scope>NUCLEOTIDE SEQUENCE [LARGE SCALE GENOMIC DNA]</scope>
    <source>
        <strain evidence="11 12">130c</strain>
    </source>
</reference>
<dbReference type="EMBL" id="CCKQ01019779">
    <property type="protein sequence ID" value="CDW91817.1"/>
    <property type="molecule type" value="Genomic_DNA"/>
</dbReference>
<comment type="catalytic activity">
    <reaction evidence="8">
        <text>L-seryl-[protein] + ATP = O-phospho-L-seryl-[protein] + ADP + H(+)</text>
        <dbReference type="Rhea" id="RHEA:17989"/>
        <dbReference type="Rhea" id="RHEA-COMP:9863"/>
        <dbReference type="Rhea" id="RHEA-COMP:11604"/>
        <dbReference type="ChEBI" id="CHEBI:15378"/>
        <dbReference type="ChEBI" id="CHEBI:29999"/>
        <dbReference type="ChEBI" id="CHEBI:30616"/>
        <dbReference type="ChEBI" id="CHEBI:83421"/>
        <dbReference type="ChEBI" id="CHEBI:456216"/>
        <dbReference type="EC" id="2.7.11.1"/>
    </reaction>
</comment>
<name>A0A078BFA2_STYLE</name>
<evidence type="ECO:0000256" key="9">
    <source>
        <dbReference type="SAM" id="MobiDB-lite"/>
    </source>
</evidence>
<sequence>MKGLEFDDLMDDDSLLMDQTPKITFIDQFDYPDDENLLKSPQMPSPDKLMDAPNEFKNEMQSTADAGGSGPSWDDYFIDKILGEGAYGKVFKVYKKGDQILLLNKGKHIKQLTYAFGSAAKNAPYQKTSLKDSKLINPVKQPIPYVIKELYTDLMPKNAALQAMEEISILGSLNSPYIVTYIDSFICDTKVNIIMEFCENGDLQTYLLKRQKEGLNSLPELVIWRFLLQICLGVNYLHGKNVLHRDLKSLNIFLCKENQLKIGDLGVAKKFQDITSPSRDSTPSFQNQQNQQQQSGFGNSKINEIEQTTKVGTPFYLAPEIWEGKPYTEKSDIWSLGVILYEMCTFLKPFQANTEDELREKVLKEKYKDTPEELIVSKELREIIKKLLRKNPIHRPTIKDILLFQSVRQKAKQLKFELPASQIMLKNLPNQTIVKSVPSSSLQTSNYGTMNNQKFMMKDSSMMIQSHPVSQMGLHKRVLDSERKRLMPTSSSSSINEKL</sequence>
<keyword evidence="12" id="KW-1185">Reference proteome</keyword>
<keyword evidence="5 11" id="KW-0418">Kinase</keyword>
<accession>A0A078BFA2</accession>
<dbReference type="SMART" id="SM00220">
    <property type="entry name" value="S_TKc"/>
    <property type="match status" value="1"/>
</dbReference>
<evidence type="ECO:0000256" key="5">
    <source>
        <dbReference type="ARBA" id="ARBA00022777"/>
    </source>
</evidence>
<dbReference type="Gene3D" id="1.10.510.10">
    <property type="entry name" value="Transferase(Phosphotransferase) domain 1"/>
    <property type="match status" value="1"/>
</dbReference>
<keyword evidence="2" id="KW-0723">Serine/threonine-protein kinase</keyword>
<evidence type="ECO:0000259" key="10">
    <source>
        <dbReference type="PROSITE" id="PS50011"/>
    </source>
</evidence>
<dbReference type="GO" id="GO:0005524">
    <property type="term" value="F:ATP binding"/>
    <property type="evidence" value="ECO:0007669"/>
    <property type="project" value="UniProtKB-KW"/>
</dbReference>
<dbReference type="InterPro" id="IPR011009">
    <property type="entry name" value="Kinase-like_dom_sf"/>
</dbReference>
<evidence type="ECO:0000256" key="8">
    <source>
        <dbReference type="ARBA" id="ARBA00048679"/>
    </source>
</evidence>
<dbReference type="SUPFAM" id="SSF56112">
    <property type="entry name" value="Protein kinase-like (PK-like)"/>
    <property type="match status" value="1"/>
</dbReference>
<evidence type="ECO:0000256" key="7">
    <source>
        <dbReference type="ARBA" id="ARBA00047899"/>
    </source>
</evidence>
<dbReference type="InterPro" id="IPR000719">
    <property type="entry name" value="Prot_kinase_dom"/>
</dbReference>
<organism evidence="11 12">
    <name type="scientific">Stylonychia lemnae</name>
    <name type="common">Ciliate</name>
    <dbReference type="NCBI Taxonomy" id="5949"/>
    <lineage>
        <taxon>Eukaryota</taxon>
        <taxon>Sar</taxon>
        <taxon>Alveolata</taxon>
        <taxon>Ciliophora</taxon>
        <taxon>Intramacronucleata</taxon>
        <taxon>Spirotrichea</taxon>
        <taxon>Stichotrichia</taxon>
        <taxon>Sporadotrichida</taxon>
        <taxon>Oxytrichidae</taxon>
        <taxon>Stylonychinae</taxon>
        <taxon>Stylonychia</taxon>
    </lineage>
</organism>
<feature type="compositionally biased region" description="Low complexity" evidence="9">
    <location>
        <begin position="284"/>
        <end position="299"/>
    </location>
</feature>
<dbReference type="PROSITE" id="PS00108">
    <property type="entry name" value="PROTEIN_KINASE_ST"/>
    <property type="match status" value="1"/>
</dbReference>
<comment type="catalytic activity">
    <reaction evidence="7">
        <text>L-threonyl-[protein] + ATP = O-phospho-L-threonyl-[protein] + ADP + H(+)</text>
        <dbReference type="Rhea" id="RHEA:46608"/>
        <dbReference type="Rhea" id="RHEA-COMP:11060"/>
        <dbReference type="Rhea" id="RHEA-COMP:11605"/>
        <dbReference type="ChEBI" id="CHEBI:15378"/>
        <dbReference type="ChEBI" id="CHEBI:30013"/>
        <dbReference type="ChEBI" id="CHEBI:30616"/>
        <dbReference type="ChEBI" id="CHEBI:61977"/>
        <dbReference type="ChEBI" id="CHEBI:456216"/>
        <dbReference type="EC" id="2.7.11.1"/>
    </reaction>
</comment>
<feature type="domain" description="Protein kinase" evidence="10">
    <location>
        <begin position="76"/>
        <end position="407"/>
    </location>
</feature>
<dbReference type="InterPro" id="IPR051131">
    <property type="entry name" value="NEK_Ser/Thr_kinase_NIMA"/>
</dbReference>
<keyword evidence="3" id="KW-0808">Transferase</keyword>
<dbReference type="GO" id="GO:0004674">
    <property type="term" value="F:protein serine/threonine kinase activity"/>
    <property type="evidence" value="ECO:0007669"/>
    <property type="project" value="UniProtKB-KW"/>
</dbReference>
<keyword evidence="4" id="KW-0547">Nucleotide-binding</keyword>
<gene>
    <name evidence="11" type="primary">Contig1514.g1658</name>
    <name evidence="11" type="ORF">STYLEM_20978</name>
</gene>
<evidence type="ECO:0000256" key="1">
    <source>
        <dbReference type="ARBA" id="ARBA00012513"/>
    </source>
</evidence>
<evidence type="ECO:0000313" key="12">
    <source>
        <dbReference type="Proteomes" id="UP000039865"/>
    </source>
</evidence>
<evidence type="ECO:0000256" key="3">
    <source>
        <dbReference type="ARBA" id="ARBA00022679"/>
    </source>
</evidence>
<dbReference type="Proteomes" id="UP000039865">
    <property type="component" value="Unassembled WGS sequence"/>
</dbReference>
<dbReference type="PANTHER" id="PTHR44899:SF3">
    <property type="entry name" value="SERINE_THREONINE-PROTEIN KINASE NEK1"/>
    <property type="match status" value="1"/>
</dbReference>
<dbReference type="InParanoid" id="A0A078BFA2"/>
<protein>
    <recommendedName>
        <fullName evidence="1">non-specific serine/threonine protein kinase</fullName>
        <ecNumber evidence="1">2.7.11.1</ecNumber>
    </recommendedName>
</protein>
<evidence type="ECO:0000256" key="4">
    <source>
        <dbReference type="ARBA" id="ARBA00022741"/>
    </source>
</evidence>
<dbReference type="PROSITE" id="PS50011">
    <property type="entry name" value="PROTEIN_KINASE_DOM"/>
    <property type="match status" value="1"/>
</dbReference>
<dbReference type="PANTHER" id="PTHR44899">
    <property type="entry name" value="CAMK FAMILY PROTEIN KINASE"/>
    <property type="match status" value="1"/>
</dbReference>
<evidence type="ECO:0000313" key="11">
    <source>
        <dbReference type="EMBL" id="CDW91817.1"/>
    </source>
</evidence>
<dbReference type="EC" id="2.7.11.1" evidence="1"/>